<dbReference type="PANTHER" id="PTHR46250:SF15">
    <property type="entry name" value="OS01G0523800 PROTEIN"/>
    <property type="match status" value="1"/>
</dbReference>
<dbReference type="AlphaFoldDB" id="A0AAW2U4Z8"/>
<gene>
    <name evidence="1" type="ORF">Slati_3668800</name>
</gene>
<protein>
    <recommendedName>
        <fullName evidence="2">Myb/SANT-like domain-containing protein</fullName>
    </recommendedName>
</protein>
<accession>A0AAW2U4Z8</accession>
<dbReference type="EMBL" id="JACGWN010000013">
    <property type="protein sequence ID" value="KAL0410791.1"/>
    <property type="molecule type" value="Genomic_DNA"/>
</dbReference>
<comment type="caution">
    <text evidence="1">The sequence shown here is derived from an EMBL/GenBank/DDBJ whole genome shotgun (WGS) entry which is preliminary data.</text>
</comment>
<proteinExistence type="predicted"/>
<organism evidence="1">
    <name type="scientific">Sesamum latifolium</name>
    <dbReference type="NCBI Taxonomy" id="2727402"/>
    <lineage>
        <taxon>Eukaryota</taxon>
        <taxon>Viridiplantae</taxon>
        <taxon>Streptophyta</taxon>
        <taxon>Embryophyta</taxon>
        <taxon>Tracheophyta</taxon>
        <taxon>Spermatophyta</taxon>
        <taxon>Magnoliopsida</taxon>
        <taxon>eudicotyledons</taxon>
        <taxon>Gunneridae</taxon>
        <taxon>Pentapetalae</taxon>
        <taxon>asterids</taxon>
        <taxon>lamiids</taxon>
        <taxon>Lamiales</taxon>
        <taxon>Pedaliaceae</taxon>
        <taxon>Sesamum</taxon>
    </lineage>
</organism>
<reference evidence="1" key="2">
    <citation type="journal article" date="2024" name="Plant">
        <title>Genomic evolution and insights into agronomic trait innovations of Sesamum species.</title>
        <authorList>
            <person name="Miao H."/>
            <person name="Wang L."/>
            <person name="Qu L."/>
            <person name="Liu H."/>
            <person name="Sun Y."/>
            <person name="Le M."/>
            <person name="Wang Q."/>
            <person name="Wei S."/>
            <person name="Zheng Y."/>
            <person name="Lin W."/>
            <person name="Duan Y."/>
            <person name="Cao H."/>
            <person name="Xiong S."/>
            <person name="Wang X."/>
            <person name="Wei L."/>
            <person name="Li C."/>
            <person name="Ma Q."/>
            <person name="Ju M."/>
            <person name="Zhao R."/>
            <person name="Li G."/>
            <person name="Mu C."/>
            <person name="Tian Q."/>
            <person name="Mei H."/>
            <person name="Zhang T."/>
            <person name="Gao T."/>
            <person name="Zhang H."/>
        </authorList>
    </citation>
    <scope>NUCLEOTIDE SEQUENCE</scope>
    <source>
        <strain evidence="1">KEN1</strain>
    </source>
</reference>
<name>A0AAW2U4Z8_9LAMI</name>
<evidence type="ECO:0000313" key="1">
    <source>
        <dbReference type="EMBL" id="KAL0410791.1"/>
    </source>
</evidence>
<sequence length="172" mass="19645">MLARSGFGWNETSQMIVVSDEVFKRYVKIDPFAKTSKYKSFPYYPTWTKIFEKDRVTGEYAEDIYNASNNVSNETIPLSPQYYVPSTNPNVFGDDHDFMDSFTQSTAHLNAAPSDTEHISSKKSKKSMSTVDEKIDTFITVTETVLLTLLNALVSRWMNYMAVVRFGVQSKE</sequence>
<reference evidence="1" key="1">
    <citation type="submission" date="2020-06" db="EMBL/GenBank/DDBJ databases">
        <authorList>
            <person name="Li T."/>
            <person name="Hu X."/>
            <person name="Zhang T."/>
            <person name="Song X."/>
            <person name="Zhang H."/>
            <person name="Dai N."/>
            <person name="Sheng W."/>
            <person name="Hou X."/>
            <person name="Wei L."/>
        </authorList>
    </citation>
    <scope>NUCLEOTIDE SEQUENCE</scope>
    <source>
        <strain evidence="1">KEN1</strain>
        <tissue evidence="1">Leaf</tissue>
    </source>
</reference>
<evidence type="ECO:0008006" key="2">
    <source>
        <dbReference type="Google" id="ProtNLM"/>
    </source>
</evidence>
<dbReference type="PANTHER" id="PTHR46250">
    <property type="entry name" value="MYB/SANT-LIKE DNA-BINDING DOMAIN PROTEIN-RELATED"/>
    <property type="match status" value="1"/>
</dbReference>